<evidence type="ECO:0000256" key="1">
    <source>
        <dbReference type="SAM" id="MobiDB-lite"/>
    </source>
</evidence>
<gene>
    <name evidence="3" type="ORF">EAE97_010872</name>
</gene>
<organism evidence="3 4">
    <name type="scientific">Botrytis byssoidea</name>
    <dbReference type="NCBI Taxonomy" id="139641"/>
    <lineage>
        <taxon>Eukaryota</taxon>
        <taxon>Fungi</taxon>
        <taxon>Dikarya</taxon>
        <taxon>Ascomycota</taxon>
        <taxon>Pezizomycotina</taxon>
        <taxon>Leotiomycetes</taxon>
        <taxon>Helotiales</taxon>
        <taxon>Sclerotiniaceae</taxon>
        <taxon>Botrytis</taxon>
    </lineage>
</organism>
<dbReference type="EMBL" id="RCSW01000031">
    <property type="protein sequence ID" value="KAF7923434.1"/>
    <property type="molecule type" value="Genomic_DNA"/>
</dbReference>
<dbReference type="AlphaFoldDB" id="A0A9P5HUT3"/>
<reference evidence="3 4" key="1">
    <citation type="journal article" date="2020" name="Genome Biol. Evol.">
        <title>Comparative genomics of Sclerotiniaceae.</title>
        <authorList>
            <person name="Valero Jimenez C.A."/>
            <person name="Steentjes M."/>
            <person name="Scholten O.E."/>
            <person name="Van Kan J.A.L."/>
        </authorList>
    </citation>
    <scope>NUCLEOTIDE SEQUENCE [LARGE SCALE GENOMIC DNA]</scope>
    <source>
        <strain evidence="3 4">MUCL 94</strain>
    </source>
</reference>
<dbReference type="InterPro" id="IPR045518">
    <property type="entry name" value="2EXR"/>
</dbReference>
<dbReference type="Proteomes" id="UP000710849">
    <property type="component" value="Unassembled WGS sequence"/>
</dbReference>
<proteinExistence type="predicted"/>
<name>A0A9P5HUT3_9HELO</name>
<feature type="region of interest" description="Disordered" evidence="1">
    <location>
        <begin position="1"/>
        <end position="20"/>
    </location>
</feature>
<sequence length="304" mass="35801">MDSQDQSSNQAPAQDQSSNDQAPVEFTLFPQLPLDIRVMIWKLTLTPRLLNRRCLSVNSDQPLTSINILSLLGVNAETRYESLKCYKNIAISAEHLQNLRLSGNFWVPKGEKLRILLNPEIDTIVDDYLRCDFYLPSRDTNALWPQECPLLIDPDFIRKVRVSPDVFMNTFSLVMRASPFLHFFYHSFEDIKFRNYNAHRTIFTNLPYNNLNEFIVQEFDCFRRHKFDSPRRRAMWKNVLEIMFKAEATRSLKAHTQVSIPNIRIRSGTKVGLCDRCTVRITPWTKWPLEHIRLPRVVNRRMRN</sequence>
<dbReference type="GeneID" id="62154460"/>
<protein>
    <recommendedName>
        <fullName evidence="2">2EXR domain-containing protein</fullName>
    </recommendedName>
</protein>
<accession>A0A9P5HUT3</accession>
<dbReference type="RefSeq" id="XP_038727777.1">
    <property type="nucleotide sequence ID" value="XM_038881387.1"/>
</dbReference>
<comment type="caution">
    <text evidence="3">The sequence shown here is derived from an EMBL/GenBank/DDBJ whole genome shotgun (WGS) entry which is preliminary data.</text>
</comment>
<dbReference type="Pfam" id="PF20150">
    <property type="entry name" value="2EXR"/>
    <property type="match status" value="1"/>
</dbReference>
<feature type="domain" description="2EXR" evidence="2">
    <location>
        <begin position="26"/>
        <end position="124"/>
    </location>
</feature>
<evidence type="ECO:0000313" key="3">
    <source>
        <dbReference type="EMBL" id="KAF7923434.1"/>
    </source>
</evidence>
<evidence type="ECO:0000259" key="2">
    <source>
        <dbReference type="Pfam" id="PF20150"/>
    </source>
</evidence>
<evidence type="ECO:0000313" key="4">
    <source>
        <dbReference type="Proteomes" id="UP000710849"/>
    </source>
</evidence>
<keyword evidence="4" id="KW-1185">Reference proteome</keyword>